<proteinExistence type="predicted"/>
<name>A0A9B0U0N3_CHRAS</name>
<evidence type="ECO:0000256" key="5">
    <source>
        <dbReference type="ARBA" id="ARBA00023157"/>
    </source>
</evidence>
<keyword evidence="6" id="KW-0472">Membrane</keyword>
<dbReference type="SUPFAM" id="SSF56436">
    <property type="entry name" value="C-type lectin-like"/>
    <property type="match status" value="1"/>
</dbReference>
<dbReference type="PROSITE" id="PS50041">
    <property type="entry name" value="C_TYPE_LECTIN_2"/>
    <property type="match status" value="1"/>
</dbReference>
<evidence type="ECO:0000259" key="7">
    <source>
        <dbReference type="PROSITE" id="PS50041"/>
    </source>
</evidence>
<keyword evidence="5" id="KW-1015">Disulfide bond</keyword>
<dbReference type="OrthoDB" id="441660at2759"/>
<dbReference type="InterPro" id="IPR001304">
    <property type="entry name" value="C-type_lectin-like"/>
</dbReference>
<evidence type="ECO:0000256" key="4">
    <source>
        <dbReference type="ARBA" id="ARBA00022734"/>
    </source>
</evidence>
<feature type="transmembrane region" description="Helical" evidence="6">
    <location>
        <begin position="40"/>
        <end position="62"/>
    </location>
</feature>
<evidence type="ECO:0000313" key="8">
    <source>
        <dbReference type="Proteomes" id="UP000504623"/>
    </source>
</evidence>
<keyword evidence="6" id="KW-1133">Transmembrane helix</keyword>
<dbReference type="PANTHER" id="PTHR22803">
    <property type="entry name" value="MANNOSE, PHOSPHOLIPASE, LECTIN RECEPTOR RELATED"/>
    <property type="match status" value="1"/>
</dbReference>
<comment type="subcellular location">
    <subcellularLocation>
        <location evidence="1">Secreted</location>
    </subcellularLocation>
</comment>
<gene>
    <name evidence="9" type="primary">LOC102817723</name>
</gene>
<keyword evidence="2" id="KW-0964">Secreted</keyword>
<keyword evidence="6" id="KW-0812">Transmembrane</keyword>
<dbReference type="FunFam" id="3.10.100.10:FF:000059">
    <property type="entry name" value="Regenerating islet-derived 1"/>
    <property type="match status" value="1"/>
</dbReference>
<dbReference type="PRINTS" id="PR01504">
    <property type="entry name" value="PNCREATITSAP"/>
</dbReference>
<evidence type="ECO:0000256" key="3">
    <source>
        <dbReference type="ARBA" id="ARBA00022729"/>
    </source>
</evidence>
<keyword evidence="4" id="KW-0430">Lectin</keyword>
<dbReference type="SMART" id="SM00034">
    <property type="entry name" value="CLECT"/>
    <property type="match status" value="1"/>
</dbReference>
<dbReference type="GO" id="GO:0030246">
    <property type="term" value="F:carbohydrate binding"/>
    <property type="evidence" value="ECO:0007669"/>
    <property type="project" value="UniProtKB-KW"/>
</dbReference>
<dbReference type="GeneID" id="102817723"/>
<dbReference type="GO" id="GO:0005576">
    <property type="term" value="C:extracellular region"/>
    <property type="evidence" value="ECO:0007669"/>
    <property type="project" value="UniProtKB-SubCell"/>
</dbReference>
<keyword evidence="8" id="KW-1185">Reference proteome</keyword>
<evidence type="ECO:0000256" key="2">
    <source>
        <dbReference type="ARBA" id="ARBA00022525"/>
    </source>
</evidence>
<evidence type="ECO:0000256" key="6">
    <source>
        <dbReference type="SAM" id="Phobius"/>
    </source>
</evidence>
<dbReference type="Proteomes" id="UP000504623">
    <property type="component" value="Unplaced"/>
</dbReference>
<evidence type="ECO:0000313" key="9">
    <source>
        <dbReference type="RefSeq" id="XP_006873817.1"/>
    </source>
</evidence>
<dbReference type="Pfam" id="PF00059">
    <property type="entry name" value="Lectin_C"/>
    <property type="match status" value="1"/>
</dbReference>
<dbReference type="PROSITE" id="PS00615">
    <property type="entry name" value="C_TYPE_LECTIN_1"/>
    <property type="match status" value="1"/>
</dbReference>
<keyword evidence="3" id="KW-0732">Signal</keyword>
<dbReference type="InterPro" id="IPR018378">
    <property type="entry name" value="C-type_lectin_CS"/>
</dbReference>
<accession>A0A9B0U0N3</accession>
<protein>
    <submittedName>
        <fullName evidence="9">Lithostathine-1-alpha-like</fullName>
    </submittedName>
</protein>
<dbReference type="InterPro" id="IPR050111">
    <property type="entry name" value="C-type_lectin/snaclec_domain"/>
</dbReference>
<dbReference type="InterPro" id="IPR016186">
    <property type="entry name" value="C-type_lectin-like/link_sf"/>
</dbReference>
<feature type="domain" description="C-type lectin" evidence="7">
    <location>
        <begin position="88"/>
        <end position="208"/>
    </location>
</feature>
<dbReference type="InterPro" id="IPR016187">
    <property type="entry name" value="CTDL_fold"/>
</dbReference>
<reference evidence="9" key="1">
    <citation type="submission" date="2025-08" db="UniProtKB">
        <authorList>
            <consortium name="RefSeq"/>
        </authorList>
    </citation>
    <scope>IDENTIFICATION</scope>
    <source>
        <tissue evidence="9">Spleen</tissue>
    </source>
</reference>
<dbReference type="RefSeq" id="XP_006873817.1">
    <property type="nucleotide sequence ID" value="XM_006873755.1"/>
</dbReference>
<sequence length="211" mass="23094">MGTGHMGAALAGLQTNLREEVLSVTVPNVDCQFFPSASDLLLLLSMMSTCLCFILISCLTFLSLSQGLEAQTDLPSARISCPEGTNAYGSYCYFFNPDKEAWIDADLLCQNMHSGHLVSVLSEAEGTFVAALIKDTGFSVTNVWVGLHDPKKNRRWRWSSGALVSYKAWGNDAPSSNNPGYCVSLTSNSGFEKWKDMNCDNKLSFVCKFKS</sequence>
<dbReference type="Gene3D" id="3.10.100.10">
    <property type="entry name" value="Mannose-Binding Protein A, subunit A"/>
    <property type="match status" value="1"/>
</dbReference>
<evidence type="ECO:0000256" key="1">
    <source>
        <dbReference type="ARBA" id="ARBA00004613"/>
    </source>
</evidence>
<dbReference type="AlphaFoldDB" id="A0A9B0U0N3"/>
<organism evidence="8 9">
    <name type="scientific">Chrysochloris asiatica</name>
    <name type="common">Cape golden mole</name>
    <dbReference type="NCBI Taxonomy" id="185453"/>
    <lineage>
        <taxon>Eukaryota</taxon>
        <taxon>Metazoa</taxon>
        <taxon>Chordata</taxon>
        <taxon>Craniata</taxon>
        <taxon>Vertebrata</taxon>
        <taxon>Euteleostomi</taxon>
        <taxon>Mammalia</taxon>
        <taxon>Eutheria</taxon>
        <taxon>Afrotheria</taxon>
        <taxon>Chrysochloridae</taxon>
        <taxon>Chrysochlorinae</taxon>
        <taxon>Chrysochloris</taxon>
    </lineage>
</organism>